<evidence type="ECO:0000313" key="1">
    <source>
        <dbReference type="EMBL" id="BCT75601.1"/>
    </source>
</evidence>
<organism evidence="1 2">
    <name type="scientific">Sinomonas cyclohexanicum</name>
    <name type="common">Corynebacterium cyclohexanicum</name>
    <dbReference type="NCBI Taxonomy" id="322009"/>
    <lineage>
        <taxon>Bacteria</taxon>
        <taxon>Bacillati</taxon>
        <taxon>Actinomycetota</taxon>
        <taxon>Actinomycetes</taxon>
        <taxon>Micrococcales</taxon>
        <taxon>Micrococcaceae</taxon>
        <taxon>Sinomonas</taxon>
    </lineage>
</organism>
<dbReference type="Proteomes" id="UP001319861">
    <property type="component" value="Chromosome"/>
</dbReference>
<reference evidence="1 2" key="1">
    <citation type="journal article" date="2021" name="J. Biosci. Bioeng.">
        <title>Identification and characterization of a chc gene cluster responsible for the aromatization pathway of cyclohexanecarboxylate degradation in Sinomonas cyclohexanicum ATCC 51369.</title>
        <authorList>
            <person name="Yamamoto T."/>
            <person name="Hasegawa Y."/>
            <person name="Lau P.C.K."/>
            <person name="Iwaki H."/>
        </authorList>
    </citation>
    <scope>NUCLEOTIDE SEQUENCE [LARGE SCALE GENOMIC DNA]</scope>
    <source>
        <strain evidence="1 2">ATCC 51369</strain>
    </source>
</reference>
<evidence type="ECO:0000313" key="2">
    <source>
        <dbReference type="Proteomes" id="UP001319861"/>
    </source>
</evidence>
<protein>
    <submittedName>
        <fullName evidence="1">Uncharacterized protein</fullName>
    </submittedName>
</protein>
<gene>
    <name evidence="1" type="ORF">SCMU_14430</name>
</gene>
<sequence>MSCEGRLRVGGMIAADVLALGIPVEVLAKSLAAQYERAVGHAAADPRFETEAQPDGSVTAVYYDGADR</sequence>
<name>A0ABM7PTN1_SINCY</name>
<dbReference type="RefSeq" id="WP_229232327.1">
    <property type="nucleotide sequence ID" value="NZ_AP024525.1"/>
</dbReference>
<keyword evidence="2" id="KW-1185">Reference proteome</keyword>
<proteinExistence type="predicted"/>
<dbReference type="EMBL" id="AP024525">
    <property type="protein sequence ID" value="BCT75601.1"/>
    <property type="molecule type" value="Genomic_DNA"/>
</dbReference>
<accession>A0ABM7PTN1</accession>